<reference evidence="2" key="1">
    <citation type="journal article" date="2014" name="Front. Microbiol.">
        <title>High frequency of phylogenetically diverse reductive dehalogenase-homologous genes in deep subseafloor sedimentary metagenomes.</title>
        <authorList>
            <person name="Kawai M."/>
            <person name="Futagami T."/>
            <person name="Toyoda A."/>
            <person name="Takaki Y."/>
            <person name="Nishi S."/>
            <person name="Hori S."/>
            <person name="Arai W."/>
            <person name="Tsubouchi T."/>
            <person name="Morono Y."/>
            <person name="Uchiyama I."/>
            <person name="Ito T."/>
            <person name="Fujiyama A."/>
            <person name="Inagaki F."/>
            <person name="Takami H."/>
        </authorList>
    </citation>
    <scope>NUCLEOTIDE SEQUENCE</scope>
    <source>
        <strain evidence="2">Expedition CK06-06</strain>
    </source>
</reference>
<dbReference type="InterPro" id="IPR013693">
    <property type="entry name" value="SpoIID/LytB_N"/>
</dbReference>
<accession>X0YMU1</accession>
<dbReference type="Pfam" id="PF08486">
    <property type="entry name" value="SpoIID"/>
    <property type="match status" value="1"/>
</dbReference>
<evidence type="ECO:0000259" key="1">
    <source>
        <dbReference type="Pfam" id="PF08486"/>
    </source>
</evidence>
<comment type="caution">
    <text evidence="2">The sequence shown here is derived from an EMBL/GenBank/DDBJ whole genome shotgun (WGS) entry which is preliminary data.</text>
</comment>
<organism evidence="2">
    <name type="scientific">marine sediment metagenome</name>
    <dbReference type="NCBI Taxonomy" id="412755"/>
    <lineage>
        <taxon>unclassified sequences</taxon>
        <taxon>metagenomes</taxon>
        <taxon>ecological metagenomes</taxon>
    </lineage>
</organism>
<feature type="domain" description="Sporulation stage II protein D amidase enhancer LytB N-terminal" evidence="1">
    <location>
        <begin position="1"/>
        <end position="58"/>
    </location>
</feature>
<gene>
    <name evidence="2" type="ORF">S01H1_79015</name>
</gene>
<feature type="non-terminal residue" evidence="2">
    <location>
        <position position="227"/>
    </location>
</feature>
<evidence type="ECO:0000313" key="2">
    <source>
        <dbReference type="EMBL" id="GAG49803.1"/>
    </source>
</evidence>
<name>X0YMU1_9ZZZZ</name>
<protein>
    <recommendedName>
        <fullName evidence="1">Sporulation stage II protein D amidase enhancer LytB N-terminal domain-containing protein</fullName>
    </recommendedName>
</protein>
<dbReference type="NCBIfam" id="TIGR02669">
    <property type="entry name" value="SpoIID_LytB"/>
    <property type="match status" value="1"/>
</dbReference>
<dbReference type="InterPro" id="IPR013486">
    <property type="entry name" value="SpoIID/LytB"/>
</dbReference>
<dbReference type="AlphaFoldDB" id="X0YMU1"/>
<feature type="non-terminal residue" evidence="2">
    <location>
        <position position="1"/>
    </location>
</feature>
<dbReference type="EMBL" id="BARS01053228">
    <property type="protein sequence ID" value="GAG49803.1"/>
    <property type="molecule type" value="Genomic_DNA"/>
</dbReference>
<dbReference type="GO" id="GO:0030435">
    <property type="term" value="P:sporulation resulting in formation of a cellular spore"/>
    <property type="evidence" value="ECO:0007669"/>
    <property type="project" value="InterPro"/>
</dbReference>
<sequence>KAQAVVTRTYALHEMTKNASGRFDVGAGTGSQVYGGRDAETAAVLKATRATRGQYLAYHRAPILAVFHSASGGRTAASDEVWGEALPYLVSVEVENEEDSPDTYWRATVSGTTLGRALAHLGIEVGTVRDIRVVERSASGRATRLRVRGKKRSQDIEARALRTALGASVIRSTLFEIKPSDDGFIIVGSGHGHGVGMSQWGAQAMAQGGARYRKILSTFYPGTSVME</sequence>
<proteinExistence type="predicted"/>